<dbReference type="InterPro" id="IPR029060">
    <property type="entry name" value="PIN-like_dom_sf"/>
</dbReference>
<dbReference type="SUPFAM" id="SSF88723">
    <property type="entry name" value="PIN domain-like"/>
    <property type="match status" value="1"/>
</dbReference>
<keyword evidence="6 8" id="KW-0460">Magnesium</keyword>
<evidence type="ECO:0000256" key="3">
    <source>
        <dbReference type="ARBA" id="ARBA00022722"/>
    </source>
</evidence>
<keyword evidence="5 8" id="KW-0378">Hydrolase</keyword>
<evidence type="ECO:0000256" key="6">
    <source>
        <dbReference type="ARBA" id="ARBA00022842"/>
    </source>
</evidence>
<evidence type="ECO:0000256" key="4">
    <source>
        <dbReference type="ARBA" id="ARBA00022723"/>
    </source>
</evidence>
<dbReference type="Pfam" id="PF01850">
    <property type="entry name" value="PIN"/>
    <property type="match status" value="1"/>
</dbReference>
<evidence type="ECO:0000259" key="9">
    <source>
        <dbReference type="Pfam" id="PF01850"/>
    </source>
</evidence>
<dbReference type="GO" id="GO:0004540">
    <property type="term" value="F:RNA nuclease activity"/>
    <property type="evidence" value="ECO:0007669"/>
    <property type="project" value="InterPro"/>
</dbReference>
<dbReference type="PANTHER" id="PTHR33653:SF1">
    <property type="entry name" value="RIBONUCLEASE VAPC2"/>
    <property type="match status" value="1"/>
</dbReference>
<keyword evidence="2 8" id="KW-1277">Toxin-antitoxin system</keyword>
<evidence type="ECO:0000313" key="10">
    <source>
        <dbReference type="EMBL" id="RFA09296.1"/>
    </source>
</evidence>
<comment type="cofactor">
    <cofactor evidence="1 8">
        <name>Mg(2+)</name>
        <dbReference type="ChEBI" id="CHEBI:18420"/>
    </cofactor>
</comment>
<keyword evidence="11" id="KW-1185">Reference proteome</keyword>
<dbReference type="InterPro" id="IPR002716">
    <property type="entry name" value="PIN_dom"/>
</dbReference>
<accession>A0A3E0VH81</accession>
<comment type="caution">
    <text evidence="10">The sequence shown here is derived from an EMBL/GenBank/DDBJ whole genome shotgun (WGS) entry which is preliminary data.</text>
</comment>
<feature type="binding site" evidence="8">
    <location>
        <position position="104"/>
    </location>
    <ligand>
        <name>Mg(2+)</name>
        <dbReference type="ChEBI" id="CHEBI:18420"/>
    </ligand>
</feature>
<dbReference type="InterPro" id="IPR050556">
    <property type="entry name" value="Type_II_TA_system_RNase"/>
</dbReference>
<dbReference type="EMBL" id="NBWZ01000001">
    <property type="protein sequence ID" value="RFA09296.1"/>
    <property type="molecule type" value="Genomic_DNA"/>
</dbReference>
<feature type="binding site" evidence="8">
    <location>
        <position position="5"/>
    </location>
    <ligand>
        <name>Mg(2+)</name>
        <dbReference type="ChEBI" id="CHEBI:18420"/>
    </ligand>
</feature>
<keyword evidence="3 8" id="KW-0540">Nuclease</keyword>
<comment type="similarity">
    <text evidence="7 8">Belongs to the PINc/VapC protein family.</text>
</comment>
<dbReference type="HAMAP" id="MF_00265">
    <property type="entry name" value="VapC_Nob1"/>
    <property type="match status" value="1"/>
</dbReference>
<dbReference type="EC" id="3.1.-.-" evidence="8"/>
<dbReference type="OrthoDB" id="9804823at2"/>
<sequence>MIILDTNVVSEAMRRRGDPAVAAWLDRQHGRVMCITAVTAAELLRGVALLPEGKRKADLAGAVALLLETEFEGRILPFDEQAAVNYADLSARRQRRGLSTSVADTMIAAITEVSGAEVLATRNVGDFDGIRVEVLNPWVD</sequence>
<comment type="function">
    <text evidence="8">Toxic component of a toxin-antitoxin (TA) system. An RNase.</text>
</comment>
<dbReference type="AlphaFoldDB" id="A0A3E0VH81"/>
<feature type="domain" description="PIN" evidence="9">
    <location>
        <begin position="2"/>
        <end position="123"/>
    </location>
</feature>
<keyword evidence="4 8" id="KW-0479">Metal-binding</keyword>
<dbReference type="InterPro" id="IPR022907">
    <property type="entry name" value="VapC_family"/>
</dbReference>
<evidence type="ECO:0000256" key="2">
    <source>
        <dbReference type="ARBA" id="ARBA00022649"/>
    </source>
</evidence>
<dbReference type="RefSeq" id="WP_116414690.1">
    <property type="nucleotide sequence ID" value="NZ_NBWZ01000001.1"/>
</dbReference>
<name>A0A3E0VH81_9MICO</name>
<dbReference type="Gene3D" id="3.40.50.1010">
    <property type="entry name" value="5'-nuclease"/>
    <property type="match status" value="1"/>
</dbReference>
<protein>
    <recommendedName>
        <fullName evidence="8">Ribonuclease VapC</fullName>
        <shortName evidence="8">RNase VapC</shortName>
        <ecNumber evidence="8">3.1.-.-</ecNumber>
    </recommendedName>
    <alternativeName>
        <fullName evidence="8">Toxin VapC</fullName>
    </alternativeName>
</protein>
<keyword evidence="8" id="KW-0800">Toxin</keyword>
<dbReference type="GO" id="GO:0016787">
    <property type="term" value="F:hydrolase activity"/>
    <property type="evidence" value="ECO:0007669"/>
    <property type="project" value="UniProtKB-KW"/>
</dbReference>
<evidence type="ECO:0000256" key="7">
    <source>
        <dbReference type="ARBA" id="ARBA00038093"/>
    </source>
</evidence>
<evidence type="ECO:0000256" key="5">
    <source>
        <dbReference type="ARBA" id="ARBA00022801"/>
    </source>
</evidence>
<dbReference type="Proteomes" id="UP000256486">
    <property type="component" value="Unassembled WGS sequence"/>
</dbReference>
<reference evidence="10 11" key="1">
    <citation type="submission" date="2017-04" db="EMBL/GenBank/DDBJ databases">
        <title>Comparative genome analysis of Subtercola boreus.</title>
        <authorList>
            <person name="Cho Y.-J."/>
            <person name="Cho A."/>
            <person name="Kim O.-S."/>
            <person name="Lee J.-I."/>
        </authorList>
    </citation>
    <scope>NUCLEOTIDE SEQUENCE [LARGE SCALE GENOMIC DNA]</scope>
    <source>
        <strain evidence="10 11">K300</strain>
    </source>
</reference>
<dbReference type="GO" id="GO:0090729">
    <property type="term" value="F:toxin activity"/>
    <property type="evidence" value="ECO:0007669"/>
    <property type="project" value="UniProtKB-KW"/>
</dbReference>
<dbReference type="GO" id="GO:0000287">
    <property type="term" value="F:magnesium ion binding"/>
    <property type="evidence" value="ECO:0007669"/>
    <property type="project" value="UniProtKB-UniRule"/>
</dbReference>
<dbReference type="CDD" id="cd18731">
    <property type="entry name" value="PIN_NgFitB-like"/>
    <property type="match status" value="1"/>
</dbReference>
<gene>
    <name evidence="8" type="primary">vapC</name>
    <name evidence="10" type="ORF">B7R54_08680</name>
</gene>
<dbReference type="PANTHER" id="PTHR33653">
    <property type="entry name" value="RIBONUCLEASE VAPC2"/>
    <property type="match status" value="1"/>
</dbReference>
<evidence type="ECO:0000313" key="11">
    <source>
        <dbReference type="Proteomes" id="UP000256486"/>
    </source>
</evidence>
<evidence type="ECO:0000256" key="1">
    <source>
        <dbReference type="ARBA" id="ARBA00001946"/>
    </source>
</evidence>
<evidence type="ECO:0000256" key="8">
    <source>
        <dbReference type="HAMAP-Rule" id="MF_00265"/>
    </source>
</evidence>
<organism evidence="10 11">
    <name type="scientific">Subtercola boreus</name>
    <dbReference type="NCBI Taxonomy" id="120213"/>
    <lineage>
        <taxon>Bacteria</taxon>
        <taxon>Bacillati</taxon>
        <taxon>Actinomycetota</taxon>
        <taxon>Actinomycetes</taxon>
        <taxon>Micrococcales</taxon>
        <taxon>Microbacteriaceae</taxon>
        <taxon>Subtercola</taxon>
    </lineage>
</organism>
<proteinExistence type="inferred from homology"/>